<organism evidence="3 5">
    <name type="scientific">Phytophthora rubi</name>
    <dbReference type="NCBI Taxonomy" id="129364"/>
    <lineage>
        <taxon>Eukaryota</taxon>
        <taxon>Sar</taxon>
        <taxon>Stramenopiles</taxon>
        <taxon>Oomycota</taxon>
        <taxon>Peronosporomycetes</taxon>
        <taxon>Peronosporales</taxon>
        <taxon>Peronosporaceae</taxon>
        <taxon>Phytophthora</taxon>
    </lineage>
</organism>
<evidence type="ECO:0000313" key="3">
    <source>
        <dbReference type="EMBL" id="KAE9328153.1"/>
    </source>
</evidence>
<dbReference type="EMBL" id="QXFT01001124">
    <property type="protein sequence ID" value="KAE9328153.1"/>
    <property type="molecule type" value="Genomic_DNA"/>
</dbReference>
<dbReference type="AlphaFoldDB" id="A0A6A4EVR6"/>
<dbReference type="Proteomes" id="UP000434957">
    <property type="component" value="Unassembled WGS sequence"/>
</dbReference>
<evidence type="ECO:0000313" key="6">
    <source>
        <dbReference type="Proteomes" id="UP000435112"/>
    </source>
</evidence>
<accession>A0A6A4EVR6</accession>
<sequence>MPMDYTGLSFRPDCFFDRDPTLDVPEDPNGKEFSENCVSSGTSIVAFLRLKP</sequence>
<dbReference type="GO" id="GO:0008131">
    <property type="term" value="F:primary methylamine oxidase activity"/>
    <property type="evidence" value="ECO:0007669"/>
    <property type="project" value="InterPro"/>
</dbReference>
<evidence type="ECO:0000313" key="4">
    <source>
        <dbReference type="Proteomes" id="UP000429607"/>
    </source>
</evidence>
<dbReference type="GO" id="GO:0009308">
    <property type="term" value="P:amine metabolic process"/>
    <property type="evidence" value="ECO:0007669"/>
    <property type="project" value="InterPro"/>
</dbReference>
<reference evidence="3 5" key="1">
    <citation type="submission" date="2018-08" db="EMBL/GenBank/DDBJ databases">
        <title>Genomic investigation of the strawberry pathogen Phytophthora fragariae indicates pathogenicity is determined by transcriptional variation in three key races.</title>
        <authorList>
            <person name="Adams T.M."/>
            <person name="Armitage A.D."/>
            <person name="Sobczyk M.K."/>
            <person name="Bates H.J."/>
            <person name="Dunwell J.M."/>
            <person name="Nellist C.F."/>
            <person name="Harrison R.J."/>
        </authorList>
    </citation>
    <scope>NUCLEOTIDE SEQUENCE [LARGE SCALE GENOMIC DNA]</scope>
    <source>
        <strain evidence="2 4">SCRP249</strain>
        <strain evidence="1 6">SCRP324</strain>
        <strain evidence="3 5">SCRP333</strain>
    </source>
</reference>
<dbReference type="OrthoDB" id="10010411at2759"/>
<dbReference type="GO" id="GO:0005507">
    <property type="term" value="F:copper ion binding"/>
    <property type="evidence" value="ECO:0007669"/>
    <property type="project" value="InterPro"/>
</dbReference>
<protein>
    <submittedName>
        <fullName evidence="3">Uncharacterized protein</fullName>
    </submittedName>
</protein>
<name>A0A6A4EVR6_9STRA</name>
<dbReference type="EMBL" id="QXFU01001497">
    <property type="protein sequence ID" value="KAE9001144.1"/>
    <property type="molecule type" value="Genomic_DNA"/>
</dbReference>
<dbReference type="GO" id="GO:0048038">
    <property type="term" value="F:quinone binding"/>
    <property type="evidence" value="ECO:0007669"/>
    <property type="project" value="InterPro"/>
</dbReference>
<comment type="caution">
    <text evidence="3">The sequence shown here is derived from an EMBL/GenBank/DDBJ whole genome shotgun (WGS) entry which is preliminary data.</text>
</comment>
<keyword evidence="5" id="KW-1185">Reference proteome</keyword>
<proteinExistence type="predicted"/>
<dbReference type="Proteomes" id="UP000429607">
    <property type="component" value="Unassembled WGS sequence"/>
</dbReference>
<dbReference type="EMBL" id="QXFV01001193">
    <property type="protein sequence ID" value="KAE9012442.1"/>
    <property type="molecule type" value="Genomic_DNA"/>
</dbReference>
<dbReference type="InterPro" id="IPR036460">
    <property type="entry name" value="Cu_amine_oxidase_C_sf"/>
</dbReference>
<gene>
    <name evidence="2" type="ORF">PR001_g15665</name>
    <name evidence="1" type="ORF">PR002_g17987</name>
    <name evidence="3" type="ORF">PR003_g15855</name>
</gene>
<dbReference type="Proteomes" id="UP000435112">
    <property type="component" value="Unassembled WGS sequence"/>
</dbReference>
<evidence type="ECO:0000313" key="2">
    <source>
        <dbReference type="EMBL" id="KAE9012442.1"/>
    </source>
</evidence>
<evidence type="ECO:0000313" key="1">
    <source>
        <dbReference type="EMBL" id="KAE9001144.1"/>
    </source>
</evidence>
<evidence type="ECO:0000313" key="5">
    <source>
        <dbReference type="Proteomes" id="UP000434957"/>
    </source>
</evidence>
<dbReference type="SUPFAM" id="SSF49998">
    <property type="entry name" value="Amine oxidase catalytic domain"/>
    <property type="match status" value="1"/>
</dbReference>